<evidence type="ECO:0000256" key="4">
    <source>
        <dbReference type="ARBA" id="ARBA00022496"/>
    </source>
</evidence>
<evidence type="ECO:0000256" key="9">
    <source>
        <dbReference type="ARBA" id="ARBA00023136"/>
    </source>
</evidence>
<dbReference type="InterPro" id="IPR012910">
    <property type="entry name" value="Plug_dom"/>
</dbReference>
<evidence type="ECO:0000256" key="13">
    <source>
        <dbReference type="SAM" id="SignalP"/>
    </source>
</evidence>
<keyword evidence="2 11" id="KW-0813">Transport</keyword>
<keyword evidence="7" id="KW-0406">Ion transport</keyword>
<evidence type="ECO:0000256" key="5">
    <source>
        <dbReference type="ARBA" id="ARBA00022692"/>
    </source>
</evidence>
<keyword evidence="16" id="KW-0675">Receptor</keyword>
<dbReference type="KEGG" id="sbar:H5V43_04620"/>
<gene>
    <name evidence="16" type="ORF">H5V43_04620</name>
</gene>
<evidence type="ECO:0000256" key="12">
    <source>
        <dbReference type="RuleBase" id="RU003357"/>
    </source>
</evidence>
<proteinExistence type="inferred from homology"/>
<dbReference type="EMBL" id="CP060035">
    <property type="protein sequence ID" value="QOT72430.1"/>
    <property type="molecule type" value="Genomic_DNA"/>
</dbReference>
<evidence type="ECO:0000256" key="7">
    <source>
        <dbReference type="ARBA" id="ARBA00023065"/>
    </source>
</evidence>
<evidence type="ECO:0000259" key="14">
    <source>
        <dbReference type="Pfam" id="PF00593"/>
    </source>
</evidence>
<name>A0A7M2GI93_SPHSA</name>
<feature type="signal peptide" evidence="13">
    <location>
        <begin position="1"/>
        <end position="26"/>
    </location>
</feature>
<dbReference type="Proteomes" id="UP000593663">
    <property type="component" value="Chromosome 1"/>
</dbReference>
<dbReference type="PROSITE" id="PS52016">
    <property type="entry name" value="TONB_DEPENDENT_REC_3"/>
    <property type="match status" value="1"/>
</dbReference>
<evidence type="ECO:0000259" key="15">
    <source>
        <dbReference type="Pfam" id="PF07715"/>
    </source>
</evidence>
<dbReference type="RefSeq" id="WP_158230021.1">
    <property type="nucleotide sequence ID" value="NZ_BATN01000100.1"/>
</dbReference>
<keyword evidence="5 11" id="KW-0812">Transmembrane</keyword>
<protein>
    <submittedName>
        <fullName evidence="16">TonB-dependent receptor</fullName>
    </submittedName>
</protein>
<evidence type="ECO:0000256" key="3">
    <source>
        <dbReference type="ARBA" id="ARBA00022452"/>
    </source>
</evidence>
<evidence type="ECO:0000256" key="2">
    <source>
        <dbReference type="ARBA" id="ARBA00022448"/>
    </source>
</evidence>
<dbReference type="Gene3D" id="2.40.170.20">
    <property type="entry name" value="TonB-dependent receptor, beta-barrel domain"/>
    <property type="match status" value="1"/>
</dbReference>
<keyword evidence="3 11" id="KW-1134">Transmembrane beta strand</keyword>
<evidence type="ECO:0000313" key="16">
    <source>
        <dbReference type="EMBL" id="QOT72430.1"/>
    </source>
</evidence>
<keyword evidence="6" id="KW-0408">Iron</keyword>
<organism evidence="16 17">
    <name type="scientific">Sphingobium fuliginis (strain ATCC 27551)</name>
    <dbReference type="NCBI Taxonomy" id="336203"/>
    <lineage>
        <taxon>Bacteria</taxon>
        <taxon>Pseudomonadati</taxon>
        <taxon>Pseudomonadota</taxon>
        <taxon>Alphaproteobacteria</taxon>
        <taxon>Sphingomonadales</taxon>
        <taxon>Sphingomonadaceae</taxon>
        <taxon>Sphingobium</taxon>
    </lineage>
</organism>
<feature type="domain" description="TonB-dependent receptor plug" evidence="15">
    <location>
        <begin position="58"/>
        <end position="167"/>
    </location>
</feature>
<dbReference type="AlphaFoldDB" id="A0A7M2GI93"/>
<dbReference type="PANTHER" id="PTHR32552">
    <property type="entry name" value="FERRICHROME IRON RECEPTOR-RELATED"/>
    <property type="match status" value="1"/>
</dbReference>
<comment type="similarity">
    <text evidence="11 12">Belongs to the TonB-dependent receptor family.</text>
</comment>
<feature type="chain" id="PRO_5032845096" evidence="13">
    <location>
        <begin position="27"/>
        <end position="807"/>
    </location>
</feature>
<sequence length="807" mass="87142">MSSKIGRVLAAGASAMAFCAGGVAGAAEPDAPSPAQAGPGDTGVEVITVTARHRAEKLQEVPIAVTALTERDLAASGNSSIRQMQRQVPSLQILGFNPRNITIQIRGLGTTGGAANSGTEPGVGIYVDGVYHARPSVVVFDTFDVANVNVLRGPQGTLFGKNTVAGAIEITSQRASYEPELLGEVSYGNYDYGQIKLAASGPLGDSGFAVRVAGMKADRNGTVYNSVYRDDWQDHHNQAVRGELAYRNEDESFTARLNADYNDQNSYSAMPRRGVLPKLRADGSVATARGYYDRARDAGYVPPPIDAFARRIDVDTPFTINMQTGGASLTLVKKLLGDHSLTSITAWRFWDWNPSIDSDGTGAAINIQTNLPTAQRQWSQELRIASPGGGAVDYTAGLYYFWQRTREVPFNTYGRDAAKYLLGAAFPSEALNNFSQTGLQLFHTKSYSAFANATWHVDERLDLTGGIRYTYEKRSGRFESVAVGGVPLTDPVFSTLSPEQLTAIASRRNGFAPTARYDAATEGGRVSGTVNALYRLAPGINLYAGYSRGFKSAGINLVTPVQLANGPAPVTFDPEIVDSFEIGLKTDLFHNAVTFNLAAFRSDDKGYQANQGVIVQTGSGPIARYFITNAGKVRTQGVEMDVRARWNGLSLTGAATYNDAKYRSYTNAQCPYLWVTAANGGICDISGRQIAGVSKFVYTIAAEYAFAPRPILGTEATLFLGGDYNHRTGFYGSLNTDPFARVPGYGLASAYAGIRSADNRWELRLWGRNLFDKQYFVNASVDQVTTYSYNGTLGDPRFYGATLRMKL</sequence>
<evidence type="ECO:0000256" key="6">
    <source>
        <dbReference type="ARBA" id="ARBA00023004"/>
    </source>
</evidence>
<accession>A0A7M2GI93</accession>
<dbReference type="InterPro" id="IPR000531">
    <property type="entry name" value="Beta-barrel_TonB"/>
</dbReference>
<evidence type="ECO:0000256" key="8">
    <source>
        <dbReference type="ARBA" id="ARBA00023077"/>
    </source>
</evidence>
<keyword evidence="8 12" id="KW-0798">TonB box</keyword>
<dbReference type="InterPro" id="IPR036942">
    <property type="entry name" value="Beta-barrel_TonB_sf"/>
</dbReference>
<dbReference type="GO" id="GO:0006826">
    <property type="term" value="P:iron ion transport"/>
    <property type="evidence" value="ECO:0007669"/>
    <property type="project" value="UniProtKB-KW"/>
</dbReference>
<evidence type="ECO:0000256" key="10">
    <source>
        <dbReference type="ARBA" id="ARBA00023237"/>
    </source>
</evidence>
<evidence type="ECO:0000256" key="11">
    <source>
        <dbReference type="PROSITE-ProRule" id="PRU01360"/>
    </source>
</evidence>
<dbReference type="GO" id="GO:0009279">
    <property type="term" value="C:cell outer membrane"/>
    <property type="evidence" value="ECO:0007669"/>
    <property type="project" value="UniProtKB-SubCell"/>
</dbReference>
<reference evidence="17" key="1">
    <citation type="submission" date="2020-08" db="EMBL/GenBank/DDBJ databases">
        <title>Complete genome sequence of Sphingobium barthaii strain KK22, a high-molecular-weight polycyclic aromatic hydrocarbon-degrading soil bacterium.</title>
        <authorList>
            <person name="Mori J.F."/>
            <person name="Kanaly R.A."/>
        </authorList>
    </citation>
    <scope>NUCLEOTIDE SEQUENCE [LARGE SCALE GENOMIC DNA]</scope>
    <source>
        <strain evidence="17">KK22</strain>
    </source>
</reference>
<keyword evidence="13" id="KW-0732">Signal</keyword>
<evidence type="ECO:0000313" key="17">
    <source>
        <dbReference type="Proteomes" id="UP000593663"/>
    </source>
</evidence>
<feature type="domain" description="TonB-dependent receptor-like beta-barrel" evidence="14">
    <location>
        <begin position="220"/>
        <end position="770"/>
    </location>
</feature>
<keyword evidence="9 11" id="KW-0472">Membrane</keyword>
<dbReference type="Pfam" id="PF00593">
    <property type="entry name" value="TonB_dep_Rec_b-barrel"/>
    <property type="match status" value="1"/>
</dbReference>
<comment type="subcellular location">
    <subcellularLocation>
        <location evidence="1 11">Cell outer membrane</location>
        <topology evidence="1 11">Multi-pass membrane protein</topology>
    </subcellularLocation>
</comment>
<dbReference type="SUPFAM" id="SSF56935">
    <property type="entry name" value="Porins"/>
    <property type="match status" value="1"/>
</dbReference>
<keyword evidence="4" id="KW-0410">Iron transport</keyword>
<evidence type="ECO:0000256" key="1">
    <source>
        <dbReference type="ARBA" id="ARBA00004571"/>
    </source>
</evidence>
<dbReference type="InterPro" id="IPR039426">
    <property type="entry name" value="TonB-dep_rcpt-like"/>
</dbReference>
<keyword evidence="10 11" id="KW-0998">Cell outer membrane</keyword>
<dbReference type="Pfam" id="PF07715">
    <property type="entry name" value="Plug"/>
    <property type="match status" value="1"/>
</dbReference>
<dbReference type="PANTHER" id="PTHR32552:SF81">
    <property type="entry name" value="TONB-DEPENDENT OUTER MEMBRANE RECEPTOR"/>
    <property type="match status" value="1"/>
</dbReference>